<comment type="similarity">
    <text evidence="1">Belongs to the metallophosphoesterase superfamily. YfcE family.</text>
</comment>
<dbReference type="InterPro" id="IPR011152">
    <property type="entry name" value="Pesterase_MJ0912"/>
</dbReference>
<evidence type="ECO:0000259" key="2">
    <source>
        <dbReference type="Pfam" id="PF12850"/>
    </source>
</evidence>
<dbReference type="Proteomes" id="UP001227317">
    <property type="component" value="Unassembled WGS sequence"/>
</dbReference>
<dbReference type="SUPFAM" id="SSF56300">
    <property type="entry name" value="Metallo-dependent phosphatases"/>
    <property type="match status" value="1"/>
</dbReference>
<dbReference type="RefSeq" id="WP_306709714.1">
    <property type="nucleotide sequence ID" value="NZ_JAUJFI010000132.1"/>
</dbReference>
<accession>A0ABU0WM41</accession>
<dbReference type="Gene3D" id="3.60.21.10">
    <property type="match status" value="1"/>
</dbReference>
<dbReference type="InterPro" id="IPR029052">
    <property type="entry name" value="Metallo-depent_PP-like"/>
</dbReference>
<dbReference type="PIRSF" id="PIRSF000883">
    <property type="entry name" value="Pesterase_MJ0912"/>
    <property type="match status" value="1"/>
</dbReference>
<comment type="caution">
    <text evidence="3">The sequence shown here is derived from an EMBL/GenBank/DDBJ whole genome shotgun (WGS) entry which is preliminary data.</text>
</comment>
<proteinExistence type="inferred from homology"/>
<evidence type="ECO:0000256" key="1">
    <source>
        <dbReference type="ARBA" id="ARBA00008950"/>
    </source>
</evidence>
<evidence type="ECO:0000313" key="4">
    <source>
        <dbReference type="Proteomes" id="UP001227317"/>
    </source>
</evidence>
<organism evidence="3 4">
    <name type="scientific">Azospirillum isscasi</name>
    <dbReference type="NCBI Taxonomy" id="3053926"/>
    <lineage>
        <taxon>Bacteria</taxon>
        <taxon>Pseudomonadati</taxon>
        <taxon>Pseudomonadota</taxon>
        <taxon>Alphaproteobacteria</taxon>
        <taxon>Rhodospirillales</taxon>
        <taxon>Azospirillaceae</taxon>
        <taxon>Azospirillum</taxon>
    </lineage>
</organism>
<sequence>MRIGILSDIHANREALEATLADMRAAGVERIVCLGDVVGYNTDPSPCIALLREAGAVCVAGNHDRAVTRQIPTDGFSVRAIRAIAWTRKRLPPEDVAWLSALPLKTSVGDQLVAVHGALHVDRGCELVRLNSEDRLRRTAQALLAHPSGARVCAYGHTHRLGIHEYRNGELWEHDPGTEVVLRGGSCYLLNPGTVGEPRTEERRATYILFDTGQGTGKRTVAVRRVAYDEQAAFGKTREAGIEPRRLLSIPAPVRSALQGGLRRVGLYEMVRRVINS</sequence>
<dbReference type="InterPro" id="IPR050126">
    <property type="entry name" value="Ap4A_hydrolase"/>
</dbReference>
<dbReference type="InterPro" id="IPR024654">
    <property type="entry name" value="Calcineurin-like_PHP_lpxH"/>
</dbReference>
<evidence type="ECO:0000313" key="3">
    <source>
        <dbReference type="EMBL" id="MDQ2105291.1"/>
    </source>
</evidence>
<keyword evidence="4" id="KW-1185">Reference proteome</keyword>
<gene>
    <name evidence="3" type="ORF">QSG27_21510</name>
</gene>
<dbReference type="EMBL" id="JAUJFI010000132">
    <property type="protein sequence ID" value="MDQ2105291.1"/>
    <property type="molecule type" value="Genomic_DNA"/>
</dbReference>
<name>A0ABU0WM41_9PROT</name>
<dbReference type="Pfam" id="PF12850">
    <property type="entry name" value="Metallophos_2"/>
    <property type="match status" value="1"/>
</dbReference>
<feature type="domain" description="Calcineurin-like phosphoesterase" evidence="2">
    <location>
        <begin position="1"/>
        <end position="213"/>
    </location>
</feature>
<dbReference type="PANTHER" id="PTHR42850">
    <property type="entry name" value="METALLOPHOSPHOESTERASE"/>
    <property type="match status" value="1"/>
</dbReference>
<dbReference type="PANTHER" id="PTHR42850:SF2">
    <property type="entry name" value="BLL5683 PROTEIN"/>
    <property type="match status" value="1"/>
</dbReference>
<reference evidence="3 4" key="1">
    <citation type="submission" date="2023-06" db="EMBL/GenBank/DDBJ databases">
        <title>Azospirillum isscasensis sp.nov, a bacterium isolated from rhizosphere soil of rice.</title>
        <authorList>
            <person name="Wang H."/>
        </authorList>
    </citation>
    <scope>NUCLEOTIDE SEQUENCE [LARGE SCALE GENOMIC DNA]</scope>
    <source>
        <strain evidence="3 4">C340-1</strain>
    </source>
</reference>
<protein>
    <submittedName>
        <fullName evidence="3">Metallophosphoesterase family protein</fullName>
    </submittedName>
</protein>